<reference evidence="2" key="1">
    <citation type="submission" date="2014-11" db="EMBL/GenBank/DDBJ databases">
        <title>Genome sequencing of Roseivirga sp. D-25.</title>
        <authorList>
            <person name="Selvaratnam C."/>
            <person name="Thevarajoo S."/>
            <person name="Goh K.M."/>
            <person name="Eee R."/>
            <person name="Chan K.-G."/>
            <person name="Chong C.S."/>
        </authorList>
    </citation>
    <scope>NUCLEOTIDE SEQUENCE [LARGE SCALE GENOMIC DNA]</scope>
    <source>
        <strain evidence="2">D-25</strain>
    </source>
</reference>
<dbReference type="Gene3D" id="3.30.300.20">
    <property type="match status" value="1"/>
</dbReference>
<dbReference type="InterPro" id="IPR003718">
    <property type="entry name" value="OsmC/Ohr_fam"/>
</dbReference>
<gene>
    <name evidence="1" type="ORF">OB69_15815</name>
</gene>
<evidence type="ECO:0000313" key="2">
    <source>
        <dbReference type="Proteomes" id="UP000036908"/>
    </source>
</evidence>
<dbReference type="SUPFAM" id="SSF82784">
    <property type="entry name" value="OsmC-like"/>
    <property type="match status" value="1"/>
</dbReference>
<sequence length="134" mass="14998">MRVTTTFKDDYEFQSVNEEGNVLDIDMYSADKKKHMSPTQLLLSGLAACASVDLVQMLKKRKKTVNGLTVVADGTRRDEHPRAFTHITLTFTVDSPDVTEEEFEKMGHLAATKYCSVAGTLNSEVDHKFIVNRA</sequence>
<comment type="caution">
    <text evidence="1">The sequence shown here is derived from an EMBL/GenBank/DDBJ whole genome shotgun (WGS) entry which is preliminary data.</text>
</comment>
<dbReference type="Pfam" id="PF02566">
    <property type="entry name" value="OsmC"/>
    <property type="match status" value="1"/>
</dbReference>
<protein>
    <recommendedName>
        <fullName evidence="3">Osmotically inducible protein OsmC</fullName>
    </recommendedName>
</protein>
<dbReference type="PATRIC" id="fig|1566026.4.peg.1482"/>
<accession>A0A0L8AHD0</accession>
<dbReference type="RefSeq" id="WP_053224715.1">
    <property type="nucleotide sequence ID" value="NZ_JSVA01000018.1"/>
</dbReference>
<dbReference type="EMBL" id="JSVA01000018">
    <property type="protein sequence ID" value="KOF01803.1"/>
    <property type="molecule type" value="Genomic_DNA"/>
</dbReference>
<dbReference type="AlphaFoldDB" id="A0A0L8AHD0"/>
<name>A0A0L8AHD0_9BACT</name>
<dbReference type="PANTHER" id="PTHR34352:SF1">
    <property type="entry name" value="PROTEIN YHFA"/>
    <property type="match status" value="1"/>
</dbReference>
<proteinExistence type="predicted"/>
<dbReference type="InterPro" id="IPR036102">
    <property type="entry name" value="OsmC/Ohrsf"/>
</dbReference>
<dbReference type="InterPro" id="IPR015946">
    <property type="entry name" value="KH_dom-like_a/b"/>
</dbReference>
<organism evidence="1 2">
    <name type="scientific">Roseivirga seohaensis subsp. aquiponti</name>
    <dbReference type="NCBI Taxonomy" id="1566026"/>
    <lineage>
        <taxon>Bacteria</taxon>
        <taxon>Pseudomonadati</taxon>
        <taxon>Bacteroidota</taxon>
        <taxon>Cytophagia</taxon>
        <taxon>Cytophagales</taxon>
        <taxon>Roseivirgaceae</taxon>
        <taxon>Roseivirga</taxon>
    </lineage>
</organism>
<dbReference type="PANTHER" id="PTHR34352">
    <property type="entry name" value="PROTEIN YHFA"/>
    <property type="match status" value="1"/>
</dbReference>
<dbReference type="OrthoDB" id="9804010at2"/>
<evidence type="ECO:0000313" key="1">
    <source>
        <dbReference type="EMBL" id="KOF01803.1"/>
    </source>
</evidence>
<evidence type="ECO:0008006" key="3">
    <source>
        <dbReference type="Google" id="ProtNLM"/>
    </source>
</evidence>
<dbReference type="Proteomes" id="UP000036908">
    <property type="component" value="Unassembled WGS sequence"/>
</dbReference>
<keyword evidence="2" id="KW-1185">Reference proteome</keyword>